<dbReference type="EMBL" id="CYSC01000044">
    <property type="protein sequence ID" value="CUH74226.1"/>
    <property type="molecule type" value="Genomic_DNA"/>
</dbReference>
<dbReference type="InterPro" id="IPR001264">
    <property type="entry name" value="Glyco_trans_51"/>
</dbReference>
<evidence type="ECO:0000256" key="6">
    <source>
        <dbReference type="ARBA" id="ARBA00022676"/>
    </source>
</evidence>
<dbReference type="PANTHER" id="PTHR32282:SF15">
    <property type="entry name" value="PENICILLIN-BINDING PROTEIN 1C"/>
    <property type="match status" value="1"/>
</dbReference>
<evidence type="ECO:0000259" key="14">
    <source>
        <dbReference type="Pfam" id="PF06832"/>
    </source>
</evidence>
<sequence>MRRTAPFVLVALLWGGAALRDIGADWIAATVVPPLALEQSVEVRDRNGALLRAYTVADGRWRLPVTLSDVDPSFVTLLTTYEDRRFWQHQGIDPRAMLRAAWQGLRHGRVVSGASTLTMQVARLLEGGPTGRWSGKIRQIRLALALEQRLSKAEILTLYLNLAPYGGNLEGIRAATLAYFGKEPLRLTPAEAALLVALPQSPERRRPDRHPIRAEAARDRVLERGKTFDQLSDEDLAVARFDPVPTIRHAFPVLAPHAADLARTAAPDRQRHDLTLDAGLQAEIARLAAQALRGRQDSLSIAVLAADHHSGAVLASVGSAGYRDGRGQGYVDMTRALRSPGSTLKPLVYAMAFDQGLAHPETLIDDRPVAFDGYAPQNFDGAFRGEIPVREALRQSLNIPVVLLTHELGPTRLMARLRASGAAPKLPGGKPGLALALGGVGISLWDLVQLYAGLANGGQSIQLHQQALNDPAAPQSLTSRAAAWQVGHILADLPPPAGAAPWRIAYKTGTSYGHRDAWAIGYDGDHVIGVWIGRPDGTPVPGAFGGDLAAPVLFQAFQRLKPKATPLPPPPPETLILTTADLPQALQRFRGRKAVFQAEADAPKIAFPPDGARLASGDFGLVTKLRDGAPPFTFLANGTPVLTGARLREVALPTPGPGFVTLTVIDAKGRSDRVQLQLE</sequence>
<feature type="domain" description="Penicillin-binding protein transpeptidase" evidence="12">
    <location>
        <begin position="302"/>
        <end position="523"/>
    </location>
</feature>
<gene>
    <name evidence="16" type="primary">pbpF</name>
    <name evidence="15" type="ORF">TL5118_03262</name>
    <name evidence="16" type="ORF">TL5120_04045</name>
</gene>
<name>A0A0P1GEY7_9RHOB</name>
<dbReference type="InterPro" id="IPR012338">
    <property type="entry name" value="Beta-lactam/transpept-like"/>
</dbReference>
<keyword evidence="4" id="KW-0121">Carboxypeptidase</keyword>
<comment type="pathway">
    <text evidence="1">Cell wall biogenesis; peptidoglycan biosynthesis.</text>
</comment>
<dbReference type="GO" id="GO:0008955">
    <property type="term" value="F:peptidoglycan glycosyltransferase activity"/>
    <property type="evidence" value="ECO:0007669"/>
    <property type="project" value="UniProtKB-EC"/>
</dbReference>
<dbReference type="InterPro" id="IPR036950">
    <property type="entry name" value="PBP_transglycosylase"/>
</dbReference>
<dbReference type="NCBIfam" id="TIGR02073">
    <property type="entry name" value="PBP_1c"/>
    <property type="match status" value="1"/>
</dbReference>
<keyword evidence="17" id="KW-1185">Reference proteome</keyword>
<dbReference type="UniPathway" id="UPA00219"/>
<evidence type="ECO:0000259" key="13">
    <source>
        <dbReference type="Pfam" id="PF00912"/>
    </source>
</evidence>
<dbReference type="Proteomes" id="UP000051086">
    <property type="component" value="Unassembled WGS sequence"/>
</dbReference>
<evidence type="ECO:0000313" key="16">
    <source>
        <dbReference type="EMBL" id="CUH74226.1"/>
    </source>
</evidence>
<feature type="domain" description="Penicillin-binding C-terminal" evidence="14">
    <location>
        <begin position="595"/>
        <end position="675"/>
    </location>
</feature>
<evidence type="ECO:0000256" key="7">
    <source>
        <dbReference type="ARBA" id="ARBA00022679"/>
    </source>
</evidence>
<dbReference type="GO" id="GO:0008658">
    <property type="term" value="F:penicillin binding"/>
    <property type="evidence" value="ECO:0007669"/>
    <property type="project" value="InterPro"/>
</dbReference>
<keyword evidence="6" id="KW-0328">Glycosyltransferase</keyword>
<dbReference type="GO" id="GO:0004180">
    <property type="term" value="F:carboxypeptidase activity"/>
    <property type="evidence" value="ECO:0007669"/>
    <property type="project" value="UniProtKB-KW"/>
</dbReference>
<keyword evidence="9" id="KW-0511">Multifunctional enzyme</keyword>
<dbReference type="Gene3D" id="3.40.710.10">
    <property type="entry name" value="DD-peptidase/beta-lactamase superfamily"/>
    <property type="match status" value="1"/>
</dbReference>
<protein>
    <recommendedName>
        <fullName evidence="10">peptidoglycan glycosyltransferase</fullName>
        <ecNumber evidence="10">2.4.99.28</ecNumber>
    </recommendedName>
</protein>
<evidence type="ECO:0000256" key="5">
    <source>
        <dbReference type="ARBA" id="ARBA00022670"/>
    </source>
</evidence>
<keyword evidence="7" id="KW-0808">Transferase</keyword>
<feature type="domain" description="Glycosyl transferase family 51" evidence="13">
    <location>
        <begin position="57"/>
        <end position="224"/>
    </location>
</feature>
<dbReference type="Gene3D" id="1.10.3810.10">
    <property type="entry name" value="Biosynthetic peptidoglycan transglycosylase-like"/>
    <property type="match status" value="1"/>
</dbReference>
<keyword evidence="8" id="KW-0378">Hydrolase</keyword>
<dbReference type="InterPro" id="IPR009647">
    <property type="entry name" value="PBP_C"/>
</dbReference>
<proteinExistence type="inferred from homology"/>
<dbReference type="EMBL" id="CYSB01000039">
    <property type="protein sequence ID" value="CUH69303.1"/>
    <property type="molecule type" value="Genomic_DNA"/>
</dbReference>
<dbReference type="EC" id="2.4.99.28" evidence="10"/>
<evidence type="ECO:0000256" key="11">
    <source>
        <dbReference type="ARBA" id="ARBA00049902"/>
    </source>
</evidence>
<dbReference type="GO" id="GO:0006508">
    <property type="term" value="P:proteolysis"/>
    <property type="evidence" value="ECO:0007669"/>
    <property type="project" value="UniProtKB-KW"/>
</dbReference>
<dbReference type="Pfam" id="PF00905">
    <property type="entry name" value="Transpeptidase"/>
    <property type="match status" value="1"/>
</dbReference>
<evidence type="ECO:0000313" key="17">
    <source>
        <dbReference type="Proteomes" id="UP000051086"/>
    </source>
</evidence>
<reference evidence="15 17" key="2">
    <citation type="submission" date="2015-09" db="EMBL/GenBank/DDBJ databases">
        <authorList>
            <person name="Rodrigo-Torres L."/>
            <person name="Arahal D.R."/>
        </authorList>
    </citation>
    <scope>NUCLEOTIDE SEQUENCE [LARGE SCALE GENOMIC DNA]</scope>
    <source>
        <strain evidence="15 17">CECT 5118</strain>
    </source>
</reference>
<comment type="similarity">
    <text evidence="3">In the N-terminal section; belongs to the glycosyltransferase 51 family.</text>
</comment>
<dbReference type="SUPFAM" id="SSF53955">
    <property type="entry name" value="Lysozyme-like"/>
    <property type="match status" value="1"/>
</dbReference>
<evidence type="ECO:0000313" key="15">
    <source>
        <dbReference type="EMBL" id="CUH69303.1"/>
    </source>
</evidence>
<dbReference type="InterPro" id="IPR023346">
    <property type="entry name" value="Lysozyme-like_dom_sf"/>
</dbReference>
<evidence type="ECO:0000256" key="8">
    <source>
        <dbReference type="ARBA" id="ARBA00022801"/>
    </source>
</evidence>
<evidence type="ECO:0000256" key="3">
    <source>
        <dbReference type="ARBA" id="ARBA00007739"/>
    </source>
</evidence>
<dbReference type="OrthoDB" id="9766909at2"/>
<reference evidence="16 18" key="1">
    <citation type="submission" date="2015-09" db="EMBL/GenBank/DDBJ databases">
        <authorList>
            <consortium name="Swine Surveillance"/>
        </authorList>
    </citation>
    <scope>NUCLEOTIDE SEQUENCE [LARGE SCALE GENOMIC DNA]</scope>
    <source>
        <strain evidence="16 18">5120</strain>
    </source>
</reference>
<dbReference type="InterPro" id="IPR011815">
    <property type="entry name" value="PBP_1c"/>
</dbReference>
<evidence type="ECO:0000256" key="9">
    <source>
        <dbReference type="ARBA" id="ARBA00023268"/>
    </source>
</evidence>
<evidence type="ECO:0000313" key="18">
    <source>
        <dbReference type="Proteomes" id="UP000051887"/>
    </source>
</evidence>
<dbReference type="GO" id="GO:0030288">
    <property type="term" value="C:outer membrane-bounded periplasmic space"/>
    <property type="evidence" value="ECO:0007669"/>
    <property type="project" value="TreeGrafter"/>
</dbReference>
<dbReference type="Pfam" id="PF06832">
    <property type="entry name" value="BiPBP_C"/>
    <property type="match status" value="1"/>
</dbReference>
<keyword evidence="5" id="KW-0645">Protease</keyword>
<evidence type="ECO:0000256" key="2">
    <source>
        <dbReference type="ARBA" id="ARBA00007090"/>
    </source>
</evidence>
<dbReference type="PANTHER" id="PTHR32282">
    <property type="entry name" value="BINDING PROTEIN TRANSPEPTIDASE, PUTATIVE-RELATED"/>
    <property type="match status" value="1"/>
</dbReference>
<dbReference type="Proteomes" id="UP000051887">
    <property type="component" value="Unassembled WGS sequence"/>
</dbReference>
<dbReference type="InterPro" id="IPR001460">
    <property type="entry name" value="PCN-bd_Tpept"/>
</dbReference>
<dbReference type="InterPro" id="IPR050396">
    <property type="entry name" value="Glycosyltr_51/Transpeptidase"/>
</dbReference>
<evidence type="ECO:0000256" key="1">
    <source>
        <dbReference type="ARBA" id="ARBA00004752"/>
    </source>
</evidence>
<dbReference type="GO" id="GO:0009252">
    <property type="term" value="P:peptidoglycan biosynthetic process"/>
    <property type="evidence" value="ECO:0007669"/>
    <property type="project" value="UniProtKB-UniPathway"/>
</dbReference>
<accession>A0A0P1GEY7</accession>
<dbReference type="Pfam" id="PF00912">
    <property type="entry name" value="Transgly"/>
    <property type="match status" value="1"/>
</dbReference>
<dbReference type="SUPFAM" id="SSF56601">
    <property type="entry name" value="beta-lactamase/transpeptidase-like"/>
    <property type="match status" value="1"/>
</dbReference>
<evidence type="ECO:0000259" key="12">
    <source>
        <dbReference type="Pfam" id="PF00905"/>
    </source>
</evidence>
<dbReference type="AlphaFoldDB" id="A0A0P1GEY7"/>
<evidence type="ECO:0000256" key="10">
    <source>
        <dbReference type="ARBA" id="ARBA00044770"/>
    </source>
</evidence>
<comment type="similarity">
    <text evidence="2">In the C-terminal section; belongs to the transpeptidase family.</text>
</comment>
<organism evidence="16 18">
    <name type="scientific">Thalassovita autumnalis</name>
    <dbReference type="NCBI Taxonomy" id="2072972"/>
    <lineage>
        <taxon>Bacteria</taxon>
        <taxon>Pseudomonadati</taxon>
        <taxon>Pseudomonadota</taxon>
        <taxon>Alphaproteobacteria</taxon>
        <taxon>Rhodobacterales</taxon>
        <taxon>Roseobacteraceae</taxon>
        <taxon>Thalassovita</taxon>
    </lineage>
</organism>
<comment type="catalytic activity">
    <reaction evidence="11">
        <text>[GlcNAc-(1-&gt;4)-Mur2Ac(oyl-L-Ala-gamma-D-Glu-L-Lys-D-Ala-D-Ala)](n)-di-trans,octa-cis-undecaprenyl diphosphate + beta-D-GlcNAc-(1-&gt;4)-Mur2Ac(oyl-L-Ala-gamma-D-Glu-L-Lys-D-Ala-D-Ala)-di-trans,octa-cis-undecaprenyl diphosphate = [GlcNAc-(1-&gt;4)-Mur2Ac(oyl-L-Ala-gamma-D-Glu-L-Lys-D-Ala-D-Ala)](n+1)-di-trans,octa-cis-undecaprenyl diphosphate + di-trans,octa-cis-undecaprenyl diphosphate + H(+)</text>
        <dbReference type="Rhea" id="RHEA:23708"/>
        <dbReference type="Rhea" id="RHEA-COMP:9602"/>
        <dbReference type="Rhea" id="RHEA-COMP:9603"/>
        <dbReference type="ChEBI" id="CHEBI:15378"/>
        <dbReference type="ChEBI" id="CHEBI:58405"/>
        <dbReference type="ChEBI" id="CHEBI:60033"/>
        <dbReference type="ChEBI" id="CHEBI:78435"/>
        <dbReference type="EC" id="2.4.99.28"/>
    </reaction>
</comment>
<evidence type="ECO:0000256" key="4">
    <source>
        <dbReference type="ARBA" id="ARBA00022645"/>
    </source>
</evidence>